<comment type="caution">
    <text evidence="1">The sequence shown here is derived from an EMBL/GenBank/DDBJ whole genome shotgun (WGS) entry which is preliminary data.</text>
</comment>
<evidence type="ECO:0000313" key="2">
    <source>
        <dbReference type="Proteomes" id="UP001209713"/>
    </source>
</evidence>
<reference evidence="1 2" key="1">
    <citation type="submission" date="2022-10" db="EMBL/GenBank/DDBJ databases">
        <title>Marinomonas transparenta sp. nov. and Marinomonas sargassi sp. nov., isolated from marine alga (Sargassum natans (L.) Gaillon).</title>
        <authorList>
            <person name="Wang Y."/>
        </authorList>
    </citation>
    <scope>NUCLEOTIDE SEQUENCE [LARGE SCALE GENOMIC DNA]</scope>
    <source>
        <strain evidence="1 2">C2222</strain>
    </source>
</reference>
<dbReference type="InterPro" id="IPR011990">
    <property type="entry name" value="TPR-like_helical_dom_sf"/>
</dbReference>
<proteinExistence type="predicted"/>
<dbReference type="SMART" id="SM00671">
    <property type="entry name" value="SEL1"/>
    <property type="match status" value="3"/>
</dbReference>
<dbReference type="InterPro" id="IPR006597">
    <property type="entry name" value="Sel1-like"/>
</dbReference>
<sequence>MKRINVFPKASISTIFIRKNALTLIITLLISACASKTTLEKYQAKADEGNVKEQLILADSYFYGTKDLARNKEKAIEYYRLAADNGSDSAAFNLGIIYQKDKLYSESVYYYEIAAEAGNPKAQDNLGILYHHGIGIEQNWDKAEQLYLSALENGSQYSQRNLAILYKDSGQALKAIEAFKTLAFSETSDNIPYKFKSGVAQTLMDLYLDQSDLNKAYIWGSTAILSGLFDSKIKDANAIKERYEGLQAQLTKTERKSLIKDILVTHYNSFQQFEKTIERYEEFLISDGLIKPPTDKLINLTGYKIHYKKDIYQGINQFKGKDDKKSRINFALYNLKMSAYEVSLGAISPHFHSAKSYIEESLEILDDYTDKNLAFLKQTTTLKLAIVQDAAAYQKSMLTK</sequence>
<dbReference type="Proteomes" id="UP001209713">
    <property type="component" value="Unassembled WGS sequence"/>
</dbReference>
<dbReference type="Pfam" id="PF08238">
    <property type="entry name" value="Sel1"/>
    <property type="match status" value="3"/>
</dbReference>
<dbReference type="InterPro" id="IPR050767">
    <property type="entry name" value="Sel1_AlgK"/>
</dbReference>
<organism evidence="1 2">
    <name type="scientific">Marinomonas sargassi</name>
    <dbReference type="NCBI Taxonomy" id="2984494"/>
    <lineage>
        <taxon>Bacteria</taxon>
        <taxon>Pseudomonadati</taxon>
        <taxon>Pseudomonadota</taxon>
        <taxon>Gammaproteobacteria</taxon>
        <taxon>Oceanospirillales</taxon>
        <taxon>Oceanospirillaceae</taxon>
        <taxon>Marinomonas</taxon>
    </lineage>
</organism>
<protein>
    <submittedName>
        <fullName evidence="1">Sel1 repeat family protein</fullName>
    </submittedName>
</protein>
<gene>
    <name evidence="1" type="ORF">OFY17_06150</name>
</gene>
<evidence type="ECO:0000313" key="1">
    <source>
        <dbReference type="EMBL" id="MCV2402471.1"/>
    </source>
</evidence>
<dbReference type="SUPFAM" id="SSF81901">
    <property type="entry name" value="HCP-like"/>
    <property type="match status" value="1"/>
</dbReference>
<dbReference type="PROSITE" id="PS51257">
    <property type="entry name" value="PROKAR_LIPOPROTEIN"/>
    <property type="match status" value="1"/>
</dbReference>
<dbReference type="EMBL" id="JAOVZB010000002">
    <property type="protein sequence ID" value="MCV2402471.1"/>
    <property type="molecule type" value="Genomic_DNA"/>
</dbReference>
<dbReference type="PANTHER" id="PTHR11102:SF160">
    <property type="entry name" value="ERAD-ASSOCIATED E3 UBIQUITIN-PROTEIN LIGASE COMPONENT HRD3"/>
    <property type="match status" value="1"/>
</dbReference>
<dbReference type="RefSeq" id="WP_263529851.1">
    <property type="nucleotide sequence ID" value="NZ_JAOVZB010000002.1"/>
</dbReference>
<dbReference type="Gene3D" id="1.25.40.10">
    <property type="entry name" value="Tetratricopeptide repeat domain"/>
    <property type="match status" value="1"/>
</dbReference>
<accession>A0ABT2YRH6</accession>
<keyword evidence="2" id="KW-1185">Reference proteome</keyword>
<name>A0ABT2YRH6_9GAMM</name>
<dbReference type="PANTHER" id="PTHR11102">
    <property type="entry name" value="SEL-1-LIKE PROTEIN"/>
    <property type="match status" value="1"/>
</dbReference>